<keyword evidence="3" id="KW-1185">Reference proteome</keyword>
<feature type="region of interest" description="Disordered" evidence="1">
    <location>
        <begin position="116"/>
        <end position="141"/>
    </location>
</feature>
<dbReference type="AlphaFoldDB" id="A0A6J8D0T0"/>
<protein>
    <submittedName>
        <fullName evidence="2">Uncharacterized protein</fullName>
    </submittedName>
</protein>
<gene>
    <name evidence="2" type="ORF">MCOR_35521</name>
</gene>
<name>A0A6J8D0T0_MYTCO</name>
<accession>A0A6J8D0T0</accession>
<feature type="region of interest" description="Disordered" evidence="1">
    <location>
        <begin position="55"/>
        <end position="82"/>
    </location>
</feature>
<dbReference type="EMBL" id="CACVKT020006412">
    <property type="protein sequence ID" value="CAC5401439.1"/>
    <property type="molecule type" value="Genomic_DNA"/>
</dbReference>
<reference evidence="2 3" key="1">
    <citation type="submission" date="2020-06" db="EMBL/GenBank/DDBJ databases">
        <authorList>
            <person name="Li R."/>
            <person name="Bekaert M."/>
        </authorList>
    </citation>
    <scope>NUCLEOTIDE SEQUENCE [LARGE SCALE GENOMIC DNA]</scope>
    <source>
        <strain evidence="3">wild</strain>
    </source>
</reference>
<proteinExistence type="predicted"/>
<evidence type="ECO:0000313" key="3">
    <source>
        <dbReference type="Proteomes" id="UP000507470"/>
    </source>
</evidence>
<dbReference type="Proteomes" id="UP000507470">
    <property type="component" value="Unassembled WGS sequence"/>
</dbReference>
<evidence type="ECO:0000313" key="2">
    <source>
        <dbReference type="EMBL" id="CAC5401439.1"/>
    </source>
</evidence>
<organism evidence="2 3">
    <name type="scientific">Mytilus coruscus</name>
    <name type="common">Sea mussel</name>
    <dbReference type="NCBI Taxonomy" id="42192"/>
    <lineage>
        <taxon>Eukaryota</taxon>
        <taxon>Metazoa</taxon>
        <taxon>Spiralia</taxon>
        <taxon>Lophotrochozoa</taxon>
        <taxon>Mollusca</taxon>
        <taxon>Bivalvia</taxon>
        <taxon>Autobranchia</taxon>
        <taxon>Pteriomorphia</taxon>
        <taxon>Mytilida</taxon>
        <taxon>Mytiloidea</taxon>
        <taxon>Mytilidae</taxon>
        <taxon>Mytilinae</taxon>
        <taxon>Mytilus</taxon>
    </lineage>
</organism>
<feature type="compositionally biased region" description="Polar residues" evidence="1">
    <location>
        <begin position="55"/>
        <end position="72"/>
    </location>
</feature>
<sequence>MDKPVIFMEATLDQLQSIEGIDNEMATQILEARDSSHFIDFNVVFGITGAEEQYGSQPKLLSTPASSTSYQDFSKKSPISKPTGLSKSNELYLMNKDIQGNLCASAETTLKFDTAPRVAKQKHEKPNTEVSVGRGPFAPPMDTPYIGQAQSKLKYSRMQHLSNKNRWIECLQLDRGLWLHQYPHMAKLII</sequence>
<evidence type="ECO:0000256" key="1">
    <source>
        <dbReference type="SAM" id="MobiDB-lite"/>
    </source>
</evidence>
<dbReference type="OrthoDB" id="6193548at2759"/>